<evidence type="ECO:0000313" key="10">
    <source>
        <dbReference type="Proteomes" id="UP000243024"/>
    </source>
</evidence>
<comment type="similarity">
    <text evidence="5 6">Belongs to the FtsA/MreB family.</text>
</comment>
<dbReference type="InterPro" id="IPR056546">
    <property type="entry name" value="MreB_MamK-like"/>
</dbReference>
<proteinExistence type="inferred from homology"/>
<dbReference type="EMBL" id="PEBV01000003">
    <property type="protein sequence ID" value="PTQ54584.1"/>
    <property type="molecule type" value="Genomic_DNA"/>
</dbReference>
<evidence type="ECO:0000256" key="4">
    <source>
        <dbReference type="ARBA" id="ARBA00022960"/>
    </source>
</evidence>
<dbReference type="SUPFAM" id="SSF53067">
    <property type="entry name" value="Actin-like ATPase domain"/>
    <property type="match status" value="2"/>
</dbReference>
<evidence type="ECO:0000313" key="8">
    <source>
        <dbReference type="EMBL" id="OAR04225.1"/>
    </source>
</evidence>
<evidence type="ECO:0000256" key="3">
    <source>
        <dbReference type="ARBA" id="ARBA00022840"/>
    </source>
</evidence>
<comment type="subunit">
    <text evidence="6">Forms polymers.</text>
</comment>
<feature type="binding site" evidence="6">
    <location>
        <begin position="284"/>
        <end position="287"/>
    </location>
    <ligand>
        <name>ATP</name>
        <dbReference type="ChEBI" id="CHEBI:30616"/>
    </ligand>
</feature>
<dbReference type="Pfam" id="PF06723">
    <property type="entry name" value="MreB_Mbl"/>
    <property type="match status" value="1"/>
</dbReference>
<dbReference type="EMBL" id="JAHHQF010000050">
    <property type="protein sequence ID" value="MBT9282204.1"/>
    <property type="molecule type" value="Genomic_DNA"/>
</dbReference>
<evidence type="ECO:0000313" key="7">
    <source>
        <dbReference type="EMBL" id="MBT9282204.1"/>
    </source>
</evidence>
<accession>A0A179IPF2</accession>
<evidence type="ECO:0000256" key="5">
    <source>
        <dbReference type="ARBA" id="ARBA00023458"/>
    </source>
</evidence>
<dbReference type="AlphaFoldDB" id="A0A179IPF2"/>
<dbReference type="GO" id="GO:0000902">
    <property type="term" value="P:cell morphogenesis"/>
    <property type="evidence" value="ECO:0007669"/>
    <property type="project" value="InterPro"/>
</dbReference>
<keyword evidence="2 6" id="KW-0547">Nucleotide-binding</keyword>
<dbReference type="PANTHER" id="PTHR42749:SF4">
    <property type="entry name" value="CELL SHAPE-DETERMINING PROTEIN MBL"/>
    <property type="match status" value="1"/>
</dbReference>
<keyword evidence="10" id="KW-1185">Reference proteome</keyword>
<sequence length="344" mass="37252">MFAQDVGIDLGTANVLVFVRGRGIVLDEPTVVAMNVETGEVLAVGAEARHMIGRTPAHIQAVRPLKDGVIADFETTEKLLKYFLDKVGIRRFWQRPRMLMCVPSNTTTVEQKAIREAAEKSGAREVYIVEEPKAAAVGAGLDIFQPSGNMIIDIGGGTTDVAVLSLGDIVTAASIKVAGDKLDQALMSYLKRKHRLLVGERTVEALKIQIGAALPGLRSEAMDVRGRNVVTGLPETVRVTSDEVAEALDEPIREMIAAARSVLERTPPELSADIVDKGIVLTGGGALLYGLDRRFSEELHVPVVLADDPMRSVALGTGKMLEELDRLNRARGRRIGMGFRPFRP</sequence>
<reference evidence="9 11" key="2">
    <citation type="submission" date="2017-08" db="EMBL/GenBank/DDBJ databases">
        <title>Burning lignite coal seam in the remote Altai Mountains harbors a hydrogen-driven thermophilic microbial community.</title>
        <authorList>
            <person name="Kadnikov V.V."/>
            <person name="Mardanov A.V."/>
            <person name="Ivasenko D."/>
            <person name="Beletsky A.V."/>
            <person name="Karnachuk O.V."/>
            <person name="Ravin N.V."/>
        </authorList>
    </citation>
    <scope>NUCLEOTIDE SEQUENCE [LARGE SCALE GENOMIC DNA]</scope>
    <source>
        <strain evidence="9">AL33</strain>
    </source>
</reference>
<comment type="caution">
    <text evidence="8">The sequence shown here is derived from an EMBL/GenBank/DDBJ whole genome shotgun (WGS) entry which is preliminary data.</text>
</comment>
<gene>
    <name evidence="6" type="primary">mreB</name>
    <name evidence="9" type="ORF">HSCHL_0163</name>
    <name evidence="7" type="ORF">KM312_06045</name>
    <name evidence="8" type="ORF">SA87_07195</name>
</gene>
<feature type="binding site" evidence="6">
    <location>
        <begin position="204"/>
        <end position="207"/>
    </location>
    <ligand>
        <name>ATP</name>
        <dbReference type="ChEBI" id="CHEBI:30616"/>
    </ligand>
</feature>
<dbReference type="OrthoDB" id="9768127at2"/>
<dbReference type="PRINTS" id="PR01652">
    <property type="entry name" value="SHAPEPROTEIN"/>
</dbReference>
<dbReference type="Proteomes" id="UP000748108">
    <property type="component" value="Unassembled WGS sequence"/>
</dbReference>
<dbReference type="NCBIfam" id="TIGR00904">
    <property type="entry name" value="mreB"/>
    <property type="match status" value="1"/>
</dbReference>
<comment type="subcellular location">
    <subcellularLocation>
        <location evidence="6">Cytoplasm</location>
    </subcellularLocation>
    <text evidence="6">Membrane-associated.</text>
</comment>
<keyword evidence="4 6" id="KW-0133">Cell shape</keyword>
<dbReference type="EMBL" id="JXBB01000023">
    <property type="protein sequence ID" value="OAR04225.1"/>
    <property type="molecule type" value="Genomic_DNA"/>
</dbReference>
<reference evidence="8 10" key="1">
    <citation type="submission" date="2015-09" db="EMBL/GenBank/DDBJ databases">
        <title>Draft genome sequence of Hydrogenibacillus schlegelii DSM 2000.</title>
        <authorList>
            <person name="Hemp J."/>
        </authorList>
    </citation>
    <scope>NUCLEOTIDE SEQUENCE [LARGE SCALE GENOMIC DNA]</scope>
    <source>
        <strain evidence="8 10">MA 48</strain>
    </source>
</reference>
<dbReference type="CDD" id="cd10225">
    <property type="entry name" value="ASKHA_NBD_MreB-like"/>
    <property type="match status" value="1"/>
</dbReference>
<dbReference type="InterPro" id="IPR043129">
    <property type="entry name" value="ATPase_NBD"/>
</dbReference>
<organism evidence="8 10">
    <name type="scientific">Hydrogenibacillus schlegelii</name>
    <name type="common">Bacillus schlegelii</name>
    <dbReference type="NCBI Taxonomy" id="1484"/>
    <lineage>
        <taxon>Bacteria</taxon>
        <taxon>Bacillati</taxon>
        <taxon>Bacillota</taxon>
        <taxon>Bacilli</taxon>
        <taxon>Bacillales</taxon>
        <taxon>Bacillales Family X. Incertae Sedis</taxon>
        <taxon>Hydrogenibacillus</taxon>
    </lineage>
</organism>
<dbReference type="Gene3D" id="3.30.420.40">
    <property type="match status" value="3"/>
</dbReference>
<dbReference type="GO" id="GO:0008360">
    <property type="term" value="P:regulation of cell shape"/>
    <property type="evidence" value="ECO:0007669"/>
    <property type="project" value="UniProtKB-UniRule"/>
</dbReference>
<keyword evidence="3 6" id="KW-0067">ATP-binding</keyword>
<dbReference type="GO" id="GO:0005524">
    <property type="term" value="F:ATP binding"/>
    <property type="evidence" value="ECO:0007669"/>
    <property type="project" value="UniProtKB-KW"/>
</dbReference>
<evidence type="ECO:0000313" key="11">
    <source>
        <dbReference type="Proteomes" id="UP000244180"/>
    </source>
</evidence>
<keyword evidence="1 6" id="KW-0963">Cytoplasm</keyword>
<dbReference type="PANTHER" id="PTHR42749">
    <property type="entry name" value="CELL SHAPE-DETERMINING PROTEIN MREB"/>
    <property type="match status" value="1"/>
</dbReference>
<dbReference type="Proteomes" id="UP000243024">
    <property type="component" value="Unassembled WGS sequence"/>
</dbReference>
<dbReference type="RefSeq" id="WP_066201579.1">
    <property type="nucleotide sequence ID" value="NZ_CBCSAS010000023.1"/>
</dbReference>
<evidence type="ECO:0000256" key="2">
    <source>
        <dbReference type="ARBA" id="ARBA00022741"/>
    </source>
</evidence>
<feature type="binding site" evidence="6">
    <location>
        <begin position="12"/>
        <end position="14"/>
    </location>
    <ligand>
        <name>ATP</name>
        <dbReference type="ChEBI" id="CHEBI:30616"/>
    </ligand>
</feature>
<dbReference type="InterPro" id="IPR004753">
    <property type="entry name" value="MreB"/>
</dbReference>
<reference evidence="7" key="3">
    <citation type="journal article" date="2021" name="Microbiology">
        <title>Metagenomic Analysis of the Microbial Community in the Underground Coal Fire Area (Kemerovo Region, Russia) Revealed Predominance of Thermophilic Members of the Phyla Deinococcus-thermus, Aquificae, and Firmicutes.</title>
        <authorList>
            <person name="Kadnikov V."/>
            <person name="Mardanov A.V."/>
            <person name="Beletsky A.V."/>
            <person name="Karnachuk O.V."/>
            <person name="Ravin N.V."/>
        </authorList>
    </citation>
    <scope>NUCLEOTIDE SEQUENCE</scope>
    <source>
        <strain evidence="7">RBS10-49</strain>
    </source>
</reference>
<feature type="binding site" evidence="6">
    <location>
        <begin position="156"/>
        <end position="158"/>
    </location>
    <ligand>
        <name>ATP</name>
        <dbReference type="ChEBI" id="CHEBI:30616"/>
    </ligand>
</feature>
<evidence type="ECO:0000256" key="6">
    <source>
        <dbReference type="HAMAP-Rule" id="MF_02207"/>
    </source>
</evidence>
<dbReference type="STRING" id="1484.SA87_07195"/>
<dbReference type="GO" id="GO:0005737">
    <property type="term" value="C:cytoplasm"/>
    <property type="evidence" value="ECO:0007669"/>
    <property type="project" value="UniProtKB-SubCell"/>
</dbReference>
<evidence type="ECO:0000256" key="1">
    <source>
        <dbReference type="ARBA" id="ARBA00022490"/>
    </source>
</evidence>
<comment type="function">
    <text evidence="6">Forms membrane-associated dynamic filaments that are essential for cell shape determination. Acts by regulating cell wall synthesis and cell elongation, and thus cell shape. A feedback loop between cell geometry and MreB localization may maintain elongated cell shape by targeting cell wall growth to regions of negative cell wall curvature.</text>
</comment>
<name>A0A179IPF2_HYDSH</name>
<dbReference type="HAMAP" id="MF_02207">
    <property type="entry name" value="MreB"/>
    <property type="match status" value="1"/>
</dbReference>
<protein>
    <recommendedName>
        <fullName evidence="6">Cell shape-determining protein MreB</fullName>
    </recommendedName>
</protein>
<dbReference type="Proteomes" id="UP000244180">
    <property type="component" value="Unassembled WGS sequence"/>
</dbReference>
<evidence type="ECO:0000313" key="9">
    <source>
        <dbReference type="EMBL" id="PTQ54584.1"/>
    </source>
</evidence>
<dbReference type="NCBIfam" id="NF010539">
    <property type="entry name" value="PRK13927.1"/>
    <property type="match status" value="1"/>
</dbReference>